<evidence type="ECO:0000256" key="1">
    <source>
        <dbReference type="SAM" id="MobiDB-lite"/>
    </source>
</evidence>
<feature type="compositionally biased region" description="Gly residues" evidence="1">
    <location>
        <begin position="214"/>
        <end position="230"/>
    </location>
</feature>
<name>A0A9W6BBZ7_9CHLO</name>
<feature type="region of interest" description="Disordered" evidence="1">
    <location>
        <begin position="202"/>
        <end position="266"/>
    </location>
</feature>
<organism evidence="2 3">
    <name type="scientific">Pleodorina starrii</name>
    <dbReference type="NCBI Taxonomy" id="330485"/>
    <lineage>
        <taxon>Eukaryota</taxon>
        <taxon>Viridiplantae</taxon>
        <taxon>Chlorophyta</taxon>
        <taxon>core chlorophytes</taxon>
        <taxon>Chlorophyceae</taxon>
        <taxon>CS clade</taxon>
        <taxon>Chlamydomonadales</taxon>
        <taxon>Volvocaceae</taxon>
        <taxon>Pleodorina</taxon>
    </lineage>
</organism>
<comment type="caution">
    <text evidence="2">The sequence shown here is derived from an EMBL/GenBank/DDBJ whole genome shotgun (WGS) entry which is preliminary data.</text>
</comment>
<protein>
    <submittedName>
        <fullName evidence="2">Uncharacterized protein</fullName>
    </submittedName>
</protein>
<sequence length="266" mass="29461">MVDQHIQDFFNQKLKEQRDEFQQKLDEQKKAAEQAIENHKQKAQEAMEAQRSKKRDLRTQLEEQRERQDTMAGELAIARSSNLPQCQDPLRLNLMHREQFMFLSELRKNQEVMNNIIEKSADDGSEDFKMLKKTFNRNTQLLDLRLMAFHAAALSATTAKAEFVADYCRRLTPKVGATTGKWGPGGVNKFTEIHDKTVREVESKLPMPPANSGAGSGGASGSGGGGGQRQGGRMPFNPRGGYQGFGRGGMHQGQGGRGGGRGPPMG</sequence>
<evidence type="ECO:0000313" key="3">
    <source>
        <dbReference type="Proteomes" id="UP001165080"/>
    </source>
</evidence>
<proteinExistence type="predicted"/>
<gene>
    <name evidence="2" type="primary">PLESTB000221</name>
    <name evidence="2" type="ORF">PLESTB_000168000</name>
</gene>
<evidence type="ECO:0000313" key="2">
    <source>
        <dbReference type="EMBL" id="GLC48965.1"/>
    </source>
</evidence>
<reference evidence="2 3" key="1">
    <citation type="journal article" date="2023" name="Commun. Biol.">
        <title>Reorganization of the ancestral sex-determining regions during the evolution of trioecy in Pleodorina starrii.</title>
        <authorList>
            <person name="Takahashi K."/>
            <person name="Suzuki S."/>
            <person name="Kawai-Toyooka H."/>
            <person name="Yamamoto K."/>
            <person name="Hamaji T."/>
            <person name="Ootsuki R."/>
            <person name="Yamaguchi H."/>
            <person name="Kawachi M."/>
            <person name="Higashiyama T."/>
            <person name="Nozaki H."/>
        </authorList>
    </citation>
    <scope>NUCLEOTIDE SEQUENCE [LARGE SCALE GENOMIC DNA]</scope>
    <source>
        <strain evidence="2 3">NIES-4479</strain>
    </source>
</reference>
<feature type="region of interest" description="Disordered" evidence="1">
    <location>
        <begin position="20"/>
        <end position="69"/>
    </location>
</feature>
<accession>A0A9W6BBZ7</accession>
<dbReference type="EMBL" id="BRXU01000002">
    <property type="protein sequence ID" value="GLC48965.1"/>
    <property type="molecule type" value="Genomic_DNA"/>
</dbReference>
<feature type="compositionally biased region" description="Gly residues" evidence="1">
    <location>
        <begin position="241"/>
        <end position="266"/>
    </location>
</feature>
<dbReference type="AlphaFoldDB" id="A0A9W6BBZ7"/>
<keyword evidence="3" id="KW-1185">Reference proteome</keyword>
<dbReference type="Proteomes" id="UP001165080">
    <property type="component" value="Unassembled WGS sequence"/>
</dbReference>